<organism evidence="1 2">
    <name type="scientific">Helicobacter phage 1961P</name>
    <dbReference type="NCBI Taxonomy" id="1154995"/>
    <lineage>
        <taxon>Viruses</taxon>
        <taxon>Duplodnaviria</taxon>
        <taxon>Heunggongvirae</taxon>
        <taxon>Uroviricota</taxon>
        <taxon>Caudoviricetes</taxon>
        <taxon>Schmidvirus</taxon>
        <taxon>Schmidvirus sv1961P</taxon>
    </lineage>
</organism>
<dbReference type="RefSeq" id="YP_007005676.1">
    <property type="nucleotide sequence ID" value="NC_019512.1"/>
</dbReference>
<dbReference type="KEGG" id="vg:14013626"/>
<keyword evidence="2" id="KW-1185">Reference proteome</keyword>
<accession>I6P4B0</accession>
<sequence length="54" mass="6470">MAISHFIKWHKKAFLNANNIFNLEKKPLLETTENLIAKEYCLKEKIKNRVINRN</sequence>
<evidence type="ECO:0000313" key="2">
    <source>
        <dbReference type="Proteomes" id="UP000002924"/>
    </source>
</evidence>
<name>I6P4B0_9CAUD</name>
<dbReference type="GeneID" id="14013626"/>
<evidence type="ECO:0000313" key="1">
    <source>
        <dbReference type="EMBL" id="AFC61914.1"/>
    </source>
</evidence>
<protein>
    <submittedName>
        <fullName evidence="1">Uncharacterized protein</fullName>
    </submittedName>
</protein>
<dbReference type="Proteomes" id="UP000002924">
    <property type="component" value="Segment"/>
</dbReference>
<proteinExistence type="predicted"/>
<reference evidence="1 2" key="1">
    <citation type="journal article" date="2012" name="J. Virol.">
        <title>Genome, Integration, and Transduction of a Novel Temperate Phage of Helicobacter pylori.</title>
        <authorList>
            <person name="Luo C.H."/>
            <person name="Chiou P.Y."/>
            <person name="Yang C.Y."/>
            <person name="Lin N.T."/>
        </authorList>
    </citation>
    <scope>NUCLEOTIDE SEQUENCE [LARGE SCALE GENOMIC DNA]</scope>
</reference>
<dbReference type="EMBL" id="JQ617284">
    <property type="protein sequence ID" value="AFC61914.1"/>
    <property type="molecule type" value="Genomic_DNA"/>
</dbReference>